<proteinExistence type="inferred from homology"/>
<evidence type="ECO:0000313" key="12">
    <source>
        <dbReference type="Proteomes" id="UP001516400"/>
    </source>
</evidence>
<evidence type="ECO:0000256" key="6">
    <source>
        <dbReference type="ARBA" id="ARBA00023212"/>
    </source>
</evidence>
<feature type="repeat" description="WD" evidence="8">
    <location>
        <begin position="155"/>
        <end position="196"/>
    </location>
</feature>
<dbReference type="InterPro" id="IPR020472">
    <property type="entry name" value="WD40_PAC1"/>
</dbReference>
<comment type="subunit">
    <text evidence="7">Interacts with KATNA1. This interaction enhances the microtubule binding and severing activity of KATNA1 and also targets this activity to the centrosome.</text>
</comment>
<dbReference type="AlphaFoldDB" id="A0ABD2NSQ3"/>
<keyword evidence="6 7" id="KW-0206">Cytoskeleton</keyword>
<evidence type="ECO:0000256" key="1">
    <source>
        <dbReference type="ARBA" id="ARBA00004245"/>
    </source>
</evidence>
<feature type="compositionally biased region" description="Polar residues" evidence="9">
    <location>
        <begin position="553"/>
        <end position="576"/>
    </location>
</feature>
<dbReference type="InterPro" id="IPR015943">
    <property type="entry name" value="WD40/YVTN_repeat-like_dom_sf"/>
</dbReference>
<name>A0ABD2NSQ3_9CUCU</name>
<dbReference type="HAMAP" id="MF_03022">
    <property type="entry name" value="Katanin_p80_B1"/>
    <property type="match status" value="1"/>
</dbReference>
<protein>
    <recommendedName>
        <fullName evidence="7">Katanin p80 WD40 repeat-containing subunit B1</fullName>
        <shortName evidence="7">Katanin p80 subunit B1</shortName>
    </recommendedName>
    <alternativeName>
        <fullName evidence="7">p80 katanin</fullName>
    </alternativeName>
</protein>
<dbReference type="GO" id="GO:0008017">
    <property type="term" value="F:microtubule binding"/>
    <property type="evidence" value="ECO:0007669"/>
    <property type="project" value="UniProtKB-UniRule"/>
</dbReference>
<keyword evidence="4 7" id="KW-0493">Microtubule</keyword>
<dbReference type="PANTHER" id="PTHR19845:SF0">
    <property type="entry name" value="KATANIN P80 WD40 REPEAT-CONTAINING SUBUNIT B1"/>
    <property type="match status" value="1"/>
</dbReference>
<evidence type="ECO:0000256" key="8">
    <source>
        <dbReference type="PROSITE-ProRule" id="PRU00221"/>
    </source>
</evidence>
<dbReference type="CDD" id="cd00200">
    <property type="entry name" value="WD40"/>
    <property type="match status" value="1"/>
</dbReference>
<organism evidence="11 12">
    <name type="scientific">Cryptolaemus montrouzieri</name>
    <dbReference type="NCBI Taxonomy" id="559131"/>
    <lineage>
        <taxon>Eukaryota</taxon>
        <taxon>Metazoa</taxon>
        <taxon>Ecdysozoa</taxon>
        <taxon>Arthropoda</taxon>
        <taxon>Hexapoda</taxon>
        <taxon>Insecta</taxon>
        <taxon>Pterygota</taxon>
        <taxon>Neoptera</taxon>
        <taxon>Endopterygota</taxon>
        <taxon>Coleoptera</taxon>
        <taxon>Polyphaga</taxon>
        <taxon>Cucujiformia</taxon>
        <taxon>Coccinelloidea</taxon>
        <taxon>Coccinellidae</taxon>
        <taxon>Scymninae</taxon>
        <taxon>Scymnini</taxon>
        <taxon>Cryptolaemus</taxon>
    </lineage>
</organism>
<comment type="caution">
    <text evidence="11">The sequence shown here is derived from an EMBL/GenBank/DDBJ whole genome shotgun (WGS) entry which is preliminary data.</text>
</comment>
<dbReference type="Gene3D" id="2.130.10.10">
    <property type="entry name" value="YVTN repeat-like/Quinoprotein amine dehydrogenase"/>
    <property type="match status" value="2"/>
</dbReference>
<dbReference type="FunFam" id="2.130.10.10:FF:000462">
    <property type="entry name" value="Katanin p80 WD40 repeat-containing subunit B1"/>
    <property type="match status" value="1"/>
</dbReference>
<evidence type="ECO:0000256" key="7">
    <source>
        <dbReference type="HAMAP-Rule" id="MF_03022"/>
    </source>
</evidence>
<dbReference type="EMBL" id="JABFTP020000144">
    <property type="protein sequence ID" value="KAL3281529.1"/>
    <property type="molecule type" value="Genomic_DNA"/>
</dbReference>
<dbReference type="GO" id="GO:0000922">
    <property type="term" value="C:spindle pole"/>
    <property type="evidence" value="ECO:0007669"/>
    <property type="project" value="UniProtKB-SubCell"/>
</dbReference>
<dbReference type="PROSITE" id="PS50294">
    <property type="entry name" value="WD_REPEATS_REGION"/>
    <property type="match status" value="5"/>
</dbReference>
<comment type="subcellular location">
    <subcellularLocation>
        <location evidence="1 7">Cytoplasm</location>
        <location evidence="1 7">Cytoskeleton</location>
    </subcellularLocation>
    <subcellularLocation>
        <location evidence="7">Cytoplasm</location>
    </subcellularLocation>
    <subcellularLocation>
        <location evidence="7">Cytoplasm</location>
        <location evidence="7">Cytoskeleton</location>
        <location evidence="7">Microtubule organizing center</location>
        <location evidence="7">Centrosome</location>
    </subcellularLocation>
    <subcellularLocation>
        <location evidence="7">Cytoplasm</location>
        <location evidence="7">Cytoskeleton</location>
        <location evidence="7">Spindle pole</location>
    </subcellularLocation>
    <subcellularLocation>
        <location evidence="7">Cytoplasm</location>
        <location evidence="7">Cytoskeleton</location>
        <location evidence="7">Spindle</location>
    </subcellularLocation>
    <text evidence="7">Predominantly cytoplasmic. Localized to the interphase centrosome and mitotic spindle poles.</text>
</comment>
<evidence type="ECO:0000259" key="10">
    <source>
        <dbReference type="Pfam" id="PF13925"/>
    </source>
</evidence>
<dbReference type="SUPFAM" id="SSF50978">
    <property type="entry name" value="WD40 repeat-like"/>
    <property type="match status" value="1"/>
</dbReference>
<evidence type="ECO:0000256" key="2">
    <source>
        <dbReference type="ARBA" id="ARBA00022490"/>
    </source>
</evidence>
<feature type="region of interest" description="Disordered" evidence="9">
    <location>
        <begin position="326"/>
        <end position="427"/>
    </location>
</feature>
<accession>A0ABD2NSQ3</accession>
<dbReference type="InterPro" id="IPR036322">
    <property type="entry name" value="WD40_repeat_dom_sf"/>
</dbReference>
<keyword evidence="3 8" id="KW-0853">WD repeat</keyword>
<evidence type="ECO:0000256" key="4">
    <source>
        <dbReference type="ARBA" id="ARBA00022701"/>
    </source>
</evidence>
<feature type="compositionally biased region" description="Basic and acidic residues" evidence="9">
    <location>
        <begin position="341"/>
        <end position="359"/>
    </location>
</feature>
<feature type="repeat" description="WD" evidence="8">
    <location>
        <begin position="197"/>
        <end position="238"/>
    </location>
</feature>
<feature type="repeat" description="WD" evidence="8">
    <location>
        <begin position="113"/>
        <end position="154"/>
    </location>
</feature>
<reference evidence="11 12" key="1">
    <citation type="journal article" date="2021" name="BMC Biol.">
        <title>Horizontally acquired antibacterial genes associated with adaptive radiation of ladybird beetles.</title>
        <authorList>
            <person name="Li H.S."/>
            <person name="Tang X.F."/>
            <person name="Huang Y.H."/>
            <person name="Xu Z.Y."/>
            <person name="Chen M.L."/>
            <person name="Du X.Y."/>
            <person name="Qiu B.Y."/>
            <person name="Chen P.T."/>
            <person name="Zhang W."/>
            <person name="Slipinski A."/>
            <person name="Escalona H.E."/>
            <person name="Waterhouse R.M."/>
            <person name="Zwick A."/>
            <person name="Pang H."/>
        </authorList>
    </citation>
    <scope>NUCLEOTIDE SEQUENCE [LARGE SCALE GENOMIC DNA]</scope>
    <source>
        <strain evidence="11">SYSU2018</strain>
    </source>
</reference>
<keyword evidence="7" id="KW-0498">Mitosis</keyword>
<feature type="domain" description="Katanin p80 subunit C-terminal" evidence="10">
    <location>
        <begin position="652"/>
        <end position="811"/>
    </location>
</feature>
<feature type="compositionally biased region" description="Polar residues" evidence="9">
    <location>
        <begin position="326"/>
        <end position="338"/>
    </location>
</feature>
<feature type="repeat" description="WD" evidence="8">
    <location>
        <begin position="28"/>
        <end position="70"/>
    </location>
</feature>
<comment type="function">
    <text evidence="7">Participates in a complex which severs microtubules in an ATP-dependent manner. May act to target the enzymatic subunit of this complex to sites of action such as the centrosome. Microtubule severing may promote rapid reorganization of cellular microtubule arrays and the release of microtubules from the centrosome following nucleation.</text>
</comment>
<dbReference type="InterPro" id="IPR019775">
    <property type="entry name" value="WD40_repeat_CS"/>
</dbReference>
<dbReference type="PROSITE" id="PS50082">
    <property type="entry name" value="WD_REPEATS_2"/>
    <property type="match status" value="5"/>
</dbReference>
<evidence type="ECO:0000256" key="5">
    <source>
        <dbReference type="ARBA" id="ARBA00022737"/>
    </source>
</evidence>
<dbReference type="Pfam" id="PF25168">
    <property type="entry name" value="Beta-prop_WDR36-Utp21_2nd"/>
    <property type="match status" value="1"/>
</dbReference>
<sequence length="816" mass="91933">MQNFYYWKHNQVEEMASTNKRSWKLQDFMAHDANVNCLSLGHKSGRVLVTGGDDKKVNLWAVGKSTCFMSLSGHTTPIESVQFNHLEEQVCAGSRAGALKVWDLEAAKLLRTLSGHKYAIKSIDFHPYSDYLASGSADNSIKMWDSRKKGCILTYEEHKSTVNSLKFSPDGNWIASGGDDASVKIWDLRVGRVLKEFNEHAAPVTSVQFHPYEFLLATGSKDRSVHIFDLENFTSVSNELDIGSVGCLWFNQDGECLFTGIRDYLKVFSWEPSRVQDTLFVNWGSIKDISSTQNQLIGASFHLRNVQVYIVDLTKVQPFAKTTETITSPFTPNSTSRRSFSKAERPVTLRKESLSKTIEESTSGTDPEEDTSANITNITDYNEIFKGRSINRTPPPEASSPVFPEHDHSVNRTPSPEALSPIFPEQDYSDPTQPQKLLMVDSFEALSLDNSINNYRNTHPSTPNQYSRSKSNLDQIYNNRIEKQKEDHENFLPNINKTKLVAKSRMTLHRQISCQDDKVAPKNNFNITQSLSDANLSRNNNLMPPPKNVNMPRKSSFSKPRNSTRIPNINSARPSATEMKSNSFINSMPDIYVSSKLSPEESTEKNDIVLAPVDKPVGLDIDDFLPKNYKIHGFQQQLSNMSEAEVLGVIVKGHEPMMSVIANRQRSLNLVLAQFRSKGMKAAIEMTIAMDDLAILVHILEVFNERYSLWNLDICVTVLPKVQDLLQSKFELYILTGFNTLKLILRHFGPVIKNNIQSPAGSFGVDIPREERYRKSVTCHEILMSLRPLIAKKQTAPGNVGIASKEVNSLMQMTFD</sequence>
<keyword evidence="7" id="KW-0132">Cell division</keyword>
<keyword evidence="2 7" id="KW-0963">Cytoplasm</keyword>
<dbReference type="PROSITE" id="PS00678">
    <property type="entry name" value="WD_REPEATS_1"/>
    <property type="match status" value="1"/>
</dbReference>
<gene>
    <name evidence="7" type="primary">KATNB1</name>
    <name evidence="11" type="ORF">HHI36_004737</name>
</gene>
<dbReference type="InterPro" id="IPR001680">
    <property type="entry name" value="WD40_rpt"/>
</dbReference>
<feature type="repeat" description="WD" evidence="8">
    <location>
        <begin position="71"/>
        <end position="112"/>
    </location>
</feature>
<dbReference type="GO" id="GO:0005737">
    <property type="term" value="C:cytoplasm"/>
    <property type="evidence" value="ECO:0007669"/>
    <property type="project" value="UniProtKB-SubCell"/>
</dbReference>
<evidence type="ECO:0000256" key="3">
    <source>
        <dbReference type="ARBA" id="ARBA00022574"/>
    </source>
</evidence>
<dbReference type="Pfam" id="PF13925">
    <property type="entry name" value="Katanin_con80"/>
    <property type="match status" value="1"/>
</dbReference>
<evidence type="ECO:0000256" key="9">
    <source>
        <dbReference type="SAM" id="MobiDB-lite"/>
    </source>
</evidence>
<dbReference type="SMART" id="SM00320">
    <property type="entry name" value="WD40"/>
    <property type="match status" value="6"/>
</dbReference>
<keyword evidence="7" id="KW-0131">Cell cycle</keyword>
<dbReference type="GO" id="GO:0051013">
    <property type="term" value="P:microtubule severing"/>
    <property type="evidence" value="ECO:0007669"/>
    <property type="project" value="UniProtKB-UniRule"/>
</dbReference>
<keyword evidence="12" id="KW-1185">Reference proteome</keyword>
<dbReference type="GO" id="GO:0005813">
    <property type="term" value="C:centrosome"/>
    <property type="evidence" value="ECO:0007669"/>
    <property type="project" value="UniProtKB-SubCell"/>
</dbReference>
<comment type="similarity">
    <text evidence="7">Belongs to the WD repeat KATNB1 family.</text>
</comment>
<feature type="region of interest" description="Disordered" evidence="9">
    <location>
        <begin position="535"/>
        <end position="576"/>
    </location>
</feature>
<dbReference type="Proteomes" id="UP001516400">
    <property type="component" value="Unassembled WGS sequence"/>
</dbReference>
<evidence type="ECO:0000313" key="11">
    <source>
        <dbReference type="EMBL" id="KAL3281529.1"/>
    </source>
</evidence>
<dbReference type="PANTHER" id="PTHR19845">
    <property type="entry name" value="KATANIN P80 SUBUNIT"/>
    <property type="match status" value="1"/>
</dbReference>
<dbReference type="GO" id="GO:0005874">
    <property type="term" value="C:microtubule"/>
    <property type="evidence" value="ECO:0007669"/>
    <property type="project" value="UniProtKB-KW"/>
</dbReference>
<dbReference type="InterPro" id="IPR026962">
    <property type="entry name" value="KTNB1"/>
</dbReference>
<keyword evidence="5" id="KW-0677">Repeat</keyword>
<dbReference type="InterPro" id="IPR028021">
    <property type="entry name" value="Katanin_C-terminal"/>
</dbReference>
<dbReference type="PRINTS" id="PR00320">
    <property type="entry name" value="GPROTEINBRPT"/>
</dbReference>
<dbReference type="GO" id="GO:0051301">
    <property type="term" value="P:cell division"/>
    <property type="evidence" value="ECO:0007669"/>
    <property type="project" value="UniProtKB-KW"/>
</dbReference>